<gene>
    <name evidence="1" type="ORF">IFMHCENF_00060</name>
</gene>
<keyword evidence="2" id="KW-1185">Reference proteome</keyword>
<name>A0AC61NQM2_9CAUD</name>
<organism evidence="1 2">
    <name type="scientific">Pseudomonas phage PA8</name>
    <dbReference type="NCBI Taxonomy" id="2860997"/>
    <lineage>
        <taxon>Viruses</taxon>
        <taxon>Duplodnaviria</taxon>
        <taxon>Heunggongvirae</taxon>
        <taxon>Uroviricota</taxon>
        <taxon>Caudoviricetes</taxon>
        <taxon>Hollowayvirus</taxon>
        <taxon>Hollowayvirus PA8</taxon>
    </lineage>
</organism>
<reference evidence="1" key="1">
    <citation type="submission" date="2021-05" db="EMBL/GenBank/DDBJ databases">
        <authorList>
            <person name="Bouras G."/>
            <person name="Camens S."/>
            <person name="Liu S."/>
        </authorList>
    </citation>
    <scope>NUCLEOTIDE SEQUENCE</scope>
</reference>
<sequence length="209" mass="21133">MQHLKGFYRATASLAVLALLSFPSASAAQVYRCVDAAGKVTFSDQGCAGGHSSSAIDVAPANTLDSSQYRSPLPQPEVPYRVAPSVRSGVQVNVVGGDNDAERERKRLCKEASTPYPGSRGGLTSAQLAAAAQLCAGVSVPMPATPAPAGGSARRAPTAPGAPGVLTSCDDSGCWDSNGARYNRGAGNTHFPANGGPACELVGGNMVCP</sequence>
<evidence type="ECO:0000313" key="1">
    <source>
        <dbReference type="EMBL" id="QYC52316.1"/>
    </source>
</evidence>
<accession>A0AC61NQM2</accession>
<dbReference type="Proteomes" id="UP000826184">
    <property type="component" value="Segment"/>
</dbReference>
<evidence type="ECO:0000313" key="2">
    <source>
        <dbReference type="Proteomes" id="UP000826184"/>
    </source>
</evidence>
<proteinExistence type="predicted"/>
<dbReference type="EMBL" id="MZ285879">
    <property type="protein sequence ID" value="QYC52316.1"/>
    <property type="molecule type" value="Genomic_DNA"/>
</dbReference>
<protein>
    <submittedName>
        <fullName evidence="1">Uncharacterized protein</fullName>
    </submittedName>
</protein>